<feature type="transmembrane region" description="Helical" evidence="1">
    <location>
        <begin position="473"/>
        <end position="500"/>
    </location>
</feature>
<dbReference type="Pfam" id="PF03806">
    <property type="entry name" value="ABG_transport"/>
    <property type="match status" value="1"/>
</dbReference>
<dbReference type="PANTHER" id="PTHR30282">
    <property type="entry name" value="P-AMINOBENZOYL GLUTAMATE TRANSPORTER"/>
    <property type="match status" value="1"/>
</dbReference>
<dbReference type="PANTHER" id="PTHR30282:SF0">
    <property type="entry name" value="P-AMINOBENZOYL-GLUTAMATE TRANSPORT PROTEIN"/>
    <property type="match status" value="1"/>
</dbReference>
<feature type="transmembrane region" description="Helical" evidence="1">
    <location>
        <begin position="385"/>
        <end position="405"/>
    </location>
</feature>
<feature type="transmembrane region" description="Helical" evidence="1">
    <location>
        <begin position="218"/>
        <end position="235"/>
    </location>
</feature>
<evidence type="ECO:0000313" key="3">
    <source>
        <dbReference type="Proteomes" id="UP001597041"/>
    </source>
</evidence>
<accession>A0ABW3NN36</accession>
<keyword evidence="1" id="KW-0472">Membrane</keyword>
<evidence type="ECO:0000313" key="2">
    <source>
        <dbReference type="EMBL" id="MFD1067811.1"/>
    </source>
</evidence>
<keyword evidence="1" id="KW-1133">Transmembrane helix</keyword>
<keyword evidence="3" id="KW-1185">Reference proteome</keyword>
<feature type="transmembrane region" description="Helical" evidence="1">
    <location>
        <begin position="268"/>
        <end position="286"/>
    </location>
</feature>
<proteinExistence type="predicted"/>
<dbReference type="RefSeq" id="WP_379593963.1">
    <property type="nucleotide sequence ID" value="NZ_JBHTKK010000028.1"/>
</dbReference>
<sequence length="513" mass="55902">MKSSKVNKNKRLKGKFDILSKIEGFGNKLPEPYMLFVFFIIILMIVSVILSIFEITVLDPKTSEELEIRSLWSSEGIEFMVTSLVTNFTAFAPLGVVLSVRIGIGIAEGVGLLEAGIKKIMLSFPAAILPYMTIFTGNLATVAADSAYLILPPLAGMIYYSLGRNPIAGIITAFVGIASGIGTGVLIQGNEAILASLTNEASALISDNAPAVTPVDNYYFMVAGAVVATLVGGFISQRITEPRLGPYNENINYEVNPVTKDETIALKWAMYAGIIYLTLVVIAISLPGSPLRNAEGGLVPSPFLDGILTFIIGLFLVIGVTYGIKMKRIRNTRDAGRYMGEAIYNMRNFLVLILFISQFIAYFEWTRVGTWFAVNGAEFLTSVDFTGFSVIIGLIFVTTIVNFVITSGAAQWAIFSPIFVPMLLQLGYHPAYVQMAYRIGDASTSMMSPLNPYIVMILEFMRKWDKNAGLGTIISHAIPYVICLLISLTLLFSLFTWLGIPIGPGVTTNVDVQ</sequence>
<feature type="transmembrane region" description="Helical" evidence="1">
    <location>
        <begin position="412"/>
        <end position="431"/>
    </location>
</feature>
<evidence type="ECO:0000256" key="1">
    <source>
        <dbReference type="SAM" id="Phobius"/>
    </source>
</evidence>
<keyword evidence="1" id="KW-0812">Transmembrane</keyword>
<feature type="transmembrane region" description="Helical" evidence="1">
    <location>
        <begin position="306"/>
        <end position="324"/>
    </location>
</feature>
<dbReference type="EMBL" id="JBHTKK010000028">
    <property type="protein sequence ID" value="MFD1067811.1"/>
    <property type="molecule type" value="Genomic_DNA"/>
</dbReference>
<comment type="caution">
    <text evidence="2">The sequence shown here is derived from an EMBL/GenBank/DDBJ whole genome shotgun (WGS) entry which is preliminary data.</text>
</comment>
<feature type="transmembrane region" description="Helical" evidence="1">
    <location>
        <begin position="345"/>
        <end position="365"/>
    </location>
</feature>
<dbReference type="InterPro" id="IPR004697">
    <property type="entry name" value="AbgT"/>
</dbReference>
<feature type="transmembrane region" description="Helical" evidence="1">
    <location>
        <begin position="120"/>
        <end position="140"/>
    </location>
</feature>
<feature type="transmembrane region" description="Helical" evidence="1">
    <location>
        <begin position="33"/>
        <end position="53"/>
    </location>
</feature>
<protein>
    <submittedName>
        <fullName evidence="2">AbgT family transporter</fullName>
    </submittedName>
</protein>
<feature type="transmembrane region" description="Helical" evidence="1">
    <location>
        <begin position="443"/>
        <end position="461"/>
    </location>
</feature>
<organism evidence="2 3">
    <name type="scientific">Oceanobacillus locisalsi</name>
    <dbReference type="NCBI Taxonomy" id="546107"/>
    <lineage>
        <taxon>Bacteria</taxon>
        <taxon>Bacillati</taxon>
        <taxon>Bacillota</taxon>
        <taxon>Bacilli</taxon>
        <taxon>Bacillales</taxon>
        <taxon>Bacillaceae</taxon>
        <taxon>Oceanobacillus</taxon>
    </lineage>
</organism>
<feature type="transmembrane region" description="Helical" evidence="1">
    <location>
        <begin position="167"/>
        <end position="187"/>
    </location>
</feature>
<name>A0ABW3NN36_9BACI</name>
<reference evidence="3" key="1">
    <citation type="journal article" date="2019" name="Int. J. Syst. Evol. Microbiol.">
        <title>The Global Catalogue of Microorganisms (GCM) 10K type strain sequencing project: providing services to taxonomists for standard genome sequencing and annotation.</title>
        <authorList>
            <consortium name="The Broad Institute Genomics Platform"/>
            <consortium name="The Broad Institute Genome Sequencing Center for Infectious Disease"/>
            <person name="Wu L."/>
            <person name="Ma J."/>
        </authorList>
    </citation>
    <scope>NUCLEOTIDE SEQUENCE [LARGE SCALE GENOMIC DNA]</scope>
    <source>
        <strain evidence="3">CCUG 56608</strain>
    </source>
</reference>
<dbReference type="Proteomes" id="UP001597041">
    <property type="component" value="Unassembled WGS sequence"/>
</dbReference>
<gene>
    <name evidence="2" type="ORF">ACFQ19_17525</name>
</gene>
<feature type="transmembrane region" description="Helical" evidence="1">
    <location>
        <begin position="146"/>
        <end position="162"/>
    </location>
</feature>